<dbReference type="GO" id="GO:0006281">
    <property type="term" value="P:DNA repair"/>
    <property type="evidence" value="ECO:0007669"/>
    <property type="project" value="UniProtKB-KW"/>
</dbReference>
<keyword evidence="3" id="KW-0378">Hydrolase</keyword>
<evidence type="ECO:0000256" key="8">
    <source>
        <dbReference type="SAM" id="MobiDB-lite"/>
    </source>
</evidence>
<evidence type="ECO:0000256" key="2">
    <source>
        <dbReference type="ARBA" id="ARBA00022763"/>
    </source>
</evidence>
<dbReference type="GO" id="GO:0003677">
    <property type="term" value="F:DNA binding"/>
    <property type="evidence" value="ECO:0007669"/>
    <property type="project" value="UniProtKB-KW"/>
</dbReference>
<keyword evidence="7" id="KW-0234">DNA repair</keyword>
<dbReference type="PROSITE" id="PS51192">
    <property type="entry name" value="HELICASE_ATP_BIND_1"/>
    <property type="match status" value="1"/>
</dbReference>
<protein>
    <submittedName>
        <fullName evidence="11">Uncharacterized protein</fullName>
    </submittedName>
</protein>
<proteinExistence type="predicted"/>
<dbReference type="SUPFAM" id="SSF50249">
    <property type="entry name" value="Nucleic acid-binding proteins"/>
    <property type="match status" value="1"/>
</dbReference>
<keyword evidence="2" id="KW-0227">DNA damage</keyword>
<dbReference type="Pfam" id="PF00271">
    <property type="entry name" value="Helicase_C"/>
    <property type="match status" value="1"/>
</dbReference>
<dbReference type="InterPro" id="IPR014001">
    <property type="entry name" value="Helicase_ATP-bd"/>
</dbReference>
<evidence type="ECO:0000256" key="4">
    <source>
        <dbReference type="ARBA" id="ARBA00022806"/>
    </source>
</evidence>
<dbReference type="AlphaFoldDB" id="A0A2M7WUL9"/>
<evidence type="ECO:0000259" key="9">
    <source>
        <dbReference type="PROSITE" id="PS51192"/>
    </source>
</evidence>
<name>A0A2M7WUL9_9BACT</name>
<dbReference type="Pfam" id="PF13366">
    <property type="entry name" value="PDDEXK_3"/>
    <property type="match status" value="1"/>
</dbReference>
<evidence type="ECO:0000313" key="12">
    <source>
        <dbReference type="Proteomes" id="UP000231487"/>
    </source>
</evidence>
<dbReference type="PANTHER" id="PTHR47964">
    <property type="entry name" value="ATP-DEPENDENT DNA HELICASE HOMOLOG RECG, CHLOROPLASTIC"/>
    <property type="match status" value="1"/>
</dbReference>
<dbReference type="PROSITE" id="PS51194">
    <property type="entry name" value="HELICASE_CTER"/>
    <property type="match status" value="1"/>
</dbReference>
<sequence length="875" mass="98504">MLDSPIEDNLRLLEIHKKALTRLGIKTTRELLYHFPVRYGNSSETTNIKVLEKGTNAVLFGRITNLKTKKAFRKKIPMSEALLEDGTGSIKIVWFHQPYLAKMIAEGSSVRIEGKVAERKGGLYISNPKIERLSSLPISSGESLFSGKDDSVIYPVYPESKGITSNWIYHTIRKIYKSGALENIIDPIPTEILKKYNLPTLKSAIIWIHSPKKESDALSARKRFAFEEVFFIQLEKQRARDRWKKHNSFIIKKSRGEISSFVERFPFPLTKSQEKAIDQTLSDFSKNEPMSRLLEGDVGSGKTAVAAAASFAVINSRPIGQDFGNLQVAYMVPTEILAHQHFLSFIEYFSSRHGGAGTGIQIGLITSSGCKKFPSKVSPDGSTDISRTQLLKWVENGEIPILIGTHSLIQKTVRFKHLALVIIDEQHRFGVQQRALLRGKNTNAEQTQNNAEEKNDSGDTGLLYKDLSYSVRQALFEVKKAIGSGHKEIIYQKALEEEFTKKKISFSREKQIPVLHNKKKVGVYVPDFVVEEKIIVELKALPFIGNTEKKQLWNYLKGSDYKLALLANFGPQELKIQRVVYDKARQTASIPQGSAPVPHLLSMTATPIPRTLALTVYGDLDLTLLDELPVGRKWPITKIVLPQERDGVYKYIKNKLDAGQQAYIICPRIDEPDPTKEGALYAKSVKEEAKRIREEIYPEFEVGELHGKLKPKDKEKVMGDFNNGKIRILVATSVVEVGVNVSNATIILIEGAERFGLAQLHQLRGRVMRSTQQPYCFVFTESKSGKSVDRLKALQNAKSGFELAEFDLSQRGSGELYGRKQWGISDLGMEAIKNLKMVEAARTESKNIIESDSELNNFPLLKERLLKQGSKIHFE</sequence>
<keyword evidence="1" id="KW-0547">Nucleotide-binding</keyword>
<feature type="region of interest" description="Disordered" evidence="8">
    <location>
        <begin position="440"/>
        <end position="459"/>
    </location>
</feature>
<dbReference type="InterPro" id="IPR026350">
    <property type="entry name" value="GxxExxY"/>
</dbReference>
<dbReference type="Gene3D" id="2.40.50.140">
    <property type="entry name" value="Nucleic acid-binding proteins"/>
    <property type="match status" value="1"/>
</dbReference>
<evidence type="ECO:0000256" key="1">
    <source>
        <dbReference type="ARBA" id="ARBA00022741"/>
    </source>
</evidence>
<evidence type="ECO:0000256" key="3">
    <source>
        <dbReference type="ARBA" id="ARBA00022801"/>
    </source>
</evidence>
<dbReference type="GO" id="GO:0003678">
    <property type="term" value="F:DNA helicase activity"/>
    <property type="evidence" value="ECO:0007669"/>
    <property type="project" value="TreeGrafter"/>
</dbReference>
<keyword evidence="5" id="KW-0067">ATP-binding</keyword>
<dbReference type="GO" id="GO:0005524">
    <property type="term" value="F:ATP binding"/>
    <property type="evidence" value="ECO:0007669"/>
    <property type="project" value="UniProtKB-KW"/>
</dbReference>
<dbReference type="SMART" id="SM00490">
    <property type="entry name" value="HELICc"/>
    <property type="match status" value="1"/>
</dbReference>
<dbReference type="PANTHER" id="PTHR47964:SF1">
    <property type="entry name" value="ATP-DEPENDENT DNA HELICASE HOMOLOG RECG, CHLOROPLASTIC"/>
    <property type="match status" value="1"/>
</dbReference>
<dbReference type="Gene3D" id="3.40.50.300">
    <property type="entry name" value="P-loop containing nucleotide triphosphate hydrolases"/>
    <property type="match status" value="3"/>
</dbReference>
<comment type="caution">
    <text evidence="11">The sequence shown here is derived from an EMBL/GenBank/DDBJ whole genome shotgun (WGS) entry which is preliminary data.</text>
</comment>
<dbReference type="CDD" id="cd04488">
    <property type="entry name" value="RecG_wedge_OBF"/>
    <property type="match status" value="1"/>
</dbReference>
<dbReference type="InterPro" id="IPR033454">
    <property type="entry name" value="RecG_wedge"/>
</dbReference>
<evidence type="ECO:0000313" key="11">
    <source>
        <dbReference type="EMBL" id="PJA33633.1"/>
    </source>
</evidence>
<gene>
    <name evidence="11" type="ORF">CO184_01390</name>
</gene>
<dbReference type="InterPro" id="IPR001650">
    <property type="entry name" value="Helicase_C-like"/>
</dbReference>
<dbReference type="SMART" id="SM00487">
    <property type="entry name" value="DEXDc"/>
    <property type="match status" value="1"/>
</dbReference>
<evidence type="ECO:0000256" key="6">
    <source>
        <dbReference type="ARBA" id="ARBA00023125"/>
    </source>
</evidence>
<accession>A0A2M7WUL9</accession>
<dbReference type="InterPro" id="IPR012340">
    <property type="entry name" value="NA-bd_OB-fold"/>
</dbReference>
<dbReference type="GO" id="GO:0016787">
    <property type="term" value="F:hydrolase activity"/>
    <property type="evidence" value="ECO:0007669"/>
    <property type="project" value="UniProtKB-KW"/>
</dbReference>
<dbReference type="NCBIfam" id="TIGR04256">
    <property type="entry name" value="GxxExxY"/>
    <property type="match status" value="1"/>
</dbReference>
<feature type="domain" description="Helicase C-terminal" evidence="10">
    <location>
        <begin position="644"/>
        <end position="809"/>
    </location>
</feature>
<organism evidence="11 12">
    <name type="scientific">Candidatus Zambryskibacteria bacterium CG_4_9_14_3_um_filter_40_16</name>
    <dbReference type="NCBI Taxonomy" id="1975111"/>
    <lineage>
        <taxon>Bacteria</taxon>
        <taxon>Candidatus Zambryskiibacteriota</taxon>
    </lineage>
</organism>
<dbReference type="Pfam" id="PF00270">
    <property type="entry name" value="DEAD"/>
    <property type="match status" value="1"/>
</dbReference>
<keyword evidence="4" id="KW-0347">Helicase</keyword>
<dbReference type="SUPFAM" id="SSF52540">
    <property type="entry name" value="P-loop containing nucleoside triphosphate hydrolases"/>
    <property type="match status" value="2"/>
</dbReference>
<evidence type="ECO:0000259" key="10">
    <source>
        <dbReference type="PROSITE" id="PS51194"/>
    </source>
</evidence>
<evidence type="ECO:0000256" key="5">
    <source>
        <dbReference type="ARBA" id="ARBA00022840"/>
    </source>
</evidence>
<dbReference type="InterPro" id="IPR047112">
    <property type="entry name" value="RecG/Mfd"/>
</dbReference>
<evidence type="ECO:0000256" key="7">
    <source>
        <dbReference type="ARBA" id="ARBA00023204"/>
    </source>
</evidence>
<dbReference type="InterPro" id="IPR011545">
    <property type="entry name" value="DEAD/DEAH_box_helicase_dom"/>
</dbReference>
<dbReference type="EMBL" id="PFXE01000025">
    <property type="protein sequence ID" value="PJA33633.1"/>
    <property type="molecule type" value="Genomic_DNA"/>
</dbReference>
<feature type="domain" description="Helicase ATP-binding" evidence="9">
    <location>
        <begin position="283"/>
        <end position="437"/>
    </location>
</feature>
<dbReference type="Pfam" id="PF17191">
    <property type="entry name" value="RecG_wedge"/>
    <property type="match status" value="1"/>
</dbReference>
<keyword evidence="6" id="KW-0238">DNA-binding</keyword>
<reference evidence="12" key="1">
    <citation type="submission" date="2017-09" db="EMBL/GenBank/DDBJ databases">
        <title>Depth-based differentiation of microbial function through sediment-hosted aquifers and enrichment of novel symbionts in the deep terrestrial subsurface.</title>
        <authorList>
            <person name="Probst A.J."/>
            <person name="Ladd B."/>
            <person name="Jarett J.K."/>
            <person name="Geller-Mcgrath D.E."/>
            <person name="Sieber C.M.K."/>
            <person name="Emerson J.B."/>
            <person name="Anantharaman K."/>
            <person name="Thomas B.C."/>
            <person name="Malmstrom R."/>
            <person name="Stieglmeier M."/>
            <person name="Klingl A."/>
            <person name="Woyke T."/>
            <person name="Ryan C.M."/>
            <person name="Banfield J.F."/>
        </authorList>
    </citation>
    <scope>NUCLEOTIDE SEQUENCE [LARGE SCALE GENOMIC DNA]</scope>
</reference>
<dbReference type="InterPro" id="IPR027417">
    <property type="entry name" value="P-loop_NTPase"/>
</dbReference>
<dbReference type="Proteomes" id="UP000231487">
    <property type="component" value="Unassembled WGS sequence"/>
</dbReference>
<feature type="compositionally biased region" description="Polar residues" evidence="8">
    <location>
        <begin position="440"/>
        <end position="450"/>
    </location>
</feature>